<organism evidence="1 2">
    <name type="scientific">Candidatus Harrisonbacteria bacterium RIFCSPHIGHO2_02_FULL_42_16</name>
    <dbReference type="NCBI Taxonomy" id="1798404"/>
    <lineage>
        <taxon>Bacteria</taxon>
        <taxon>Candidatus Harrisoniibacteriota</taxon>
    </lineage>
</organism>
<dbReference type="Proteomes" id="UP000177960">
    <property type="component" value="Unassembled WGS sequence"/>
</dbReference>
<dbReference type="STRING" id="1798404.A3B92_02160"/>
<proteinExistence type="predicted"/>
<sequence length="80" mass="9458">MAAILNIYFYNLNVNLKYRLGLREKEWQGLEVANADFKNQLYKITDTRNLASFMQERNLISDKSPKYLEHKGFAQVKITE</sequence>
<reference evidence="1 2" key="1">
    <citation type="journal article" date="2016" name="Nat. Commun.">
        <title>Thousands of microbial genomes shed light on interconnected biogeochemical processes in an aquifer system.</title>
        <authorList>
            <person name="Anantharaman K."/>
            <person name="Brown C.T."/>
            <person name="Hug L.A."/>
            <person name="Sharon I."/>
            <person name="Castelle C.J."/>
            <person name="Probst A.J."/>
            <person name="Thomas B.C."/>
            <person name="Singh A."/>
            <person name="Wilkins M.J."/>
            <person name="Karaoz U."/>
            <person name="Brodie E.L."/>
            <person name="Williams K.H."/>
            <person name="Hubbard S.S."/>
            <person name="Banfield J.F."/>
        </authorList>
    </citation>
    <scope>NUCLEOTIDE SEQUENCE [LARGE SCALE GENOMIC DNA]</scope>
</reference>
<evidence type="ECO:0000313" key="2">
    <source>
        <dbReference type="Proteomes" id="UP000177960"/>
    </source>
</evidence>
<comment type="caution">
    <text evidence="1">The sequence shown here is derived from an EMBL/GenBank/DDBJ whole genome shotgun (WGS) entry which is preliminary data.</text>
</comment>
<evidence type="ECO:0000313" key="1">
    <source>
        <dbReference type="EMBL" id="OGY63720.1"/>
    </source>
</evidence>
<accession>A0A1G1ZIE6</accession>
<dbReference type="AlphaFoldDB" id="A0A1G1ZIE6"/>
<protein>
    <submittedName>
        <fullName evidence="1">Uncharacterized protein</fullName>
    </submittedName>
</protein>
<dbReference type="EMBL" id="MHJG01000018">
    <property type="protein sequence ID" value="OGY63720.1"/>
    <property type="molecule type" value="Genomic_DNA"/>
</dbReference>
<name>A0A1G1ZIE6_9BACT</name>
<gene>
    <name evidence="1" type="ORF">A3B92_02160</name>
</gene>